<evidence type="ECO:0000313" key="3">
    <source>
        <dbReference type="Proteomes" id="UP001281761"/>
    </source>
</evidence>
<sequence length="114" mass="12669">MRLSIHLRHSLCAMMFLQQRFSLSVSASPFLKSVPSSASRSQQTDPTEAQILLTSASADESANSGAIDQDVSVVDPPDWVNSDGTFPDHFNVTAFRGCVPDDTIHRHKRRRDRN</sequence>
<dbReference type="EMBL" id="JARBJD010000288">
    <property type="protein sequence ID" value="KAK2944688.1"/>
    <property type="molecule type" value="Genomic_DNA"/>
</dbReference>
<name>A0ABQ9WZH5_9EUKA</name>
<proteinExistence type="predicted"/>
<feature type="region of interest" description="Disordered" evidence="1">
    <location>
        <begin position="32"/>
        <end position="75"/>
    </location>
</feature>
<reference evidence="2 3" key="1">
    <citation type="journal article" date="2022" name="bioRxiv">
        <title>Genomics of Preaxostyla Flagellates Illuminates Evolutionary Transitions and the Path Towards Mitochondrial Loss.</title>
        <authorList>
            <person name="Novak L.V.F."/>
            <person name="Treitli S.C."/>
            <person name="Pyrih J."/>
            <person name="Halakuc P."/>
            <person name="Pipaliya S.V."/>
            <person name="Vacek V."/>
            <person name="Brzon O."/>
            <person name="Soukal P."/>
            <person name="Eme L."/>
            <person name="Dacks J.B."/>
            <person name="Karnkowska A."/>
            <person name="Elias M."/>
            <person name="Hampl V."/>
        </authorList>
    </citation>
    <scope>NUCLEOTIDE SEQUENCE [LARGE SCALE GENOMIC DNA]</scope>
    <source>
        <strain evidence="2">NAU3</strain>
        <tissue evidence="2">Gut</tissue>
    </source>
</reference>
<evidence type="ECO:0008006" key="4">
    <source>
        <dbReference type="Google" id="ProtNLM"/>
    </source>
</evidence>
<keyword evidence="3" id="KW-1185">Reference proteome</keyword>
<comment type="caution">
    <text evidence="2">The sequence shown here is derived from an EMBL/GenBank/DDBJ whole genome shotgun (WGS) entry which is preliminary data.</text>
</comment>
<protein>
    <recommendedName>
        <fullName evidence="4">Secreted protein</fullName>
    </recommendedName>
</protein>
<evidence type="ECO:0000256" key="1">
    <source>
        <dbReference type="SAM" id="MobiDB-lite"/>
    </source>
</evidence>
<accession>A0ABQ9WZH5</accession>
<feature type="compositionally biased region" description="Polar residues" evidence="1">
    <location>
        <begin position="34"/>
        <end position="66"/>
    </location>
</feature>
<dbReference type="Proteomes" id="UP001281761">
    <property type="component" value="Unassembled WGS sequence"/>
</dbReference>
<organism evidence="2 3">
    <name type="scientific">Blattamonas nauphoetae</name>
    <dbReference type="NCBI Taxonomy" id="2049346"/>
    <lineage>
        <taxon>Eukaryota</taxon>
        <taxon>Metamonada</taxon>
        <taxon>Preaxostyla</taxon>
        <taxon>Oxymonadida</taxon>
        <taxon>Blattamonas</taxon>
    </lineage>
</organism>
<evidence type="ECO:0000313" key="2">
    <source>
        <dbReference type="EMBL" id="KAK2944688.1"/>
    </source>
</evidence>
<gene>
    <name evidence="2" type="ORF">BLNAU_20381</name>
</gene>